<dbReference type="InterPro" id="IPR036412">
    <property type="entry name" value="HAD-like_sf"/>
</dbReference>
<reference evidence="2" key="2">
    <citation type="submission" date="2020-02" db="EMBL/GenBank/DDBJ databases">
        <authorList>
            <person name="Littmann E."/>
            <person name="Sorbara M."/>
        </authorList>
    </citation>
    <scope>NUCLEOTIDE SEQUENCE</scope>
    <source>
        <strain evidence="2">MSK.1.17</strain>
    </source>
</reference>
<dbReference type="SFLD" id="SFLDG01129">
    <property type="entry name" value="C1.5:_HAD__Beta-PGM__Phosphata"/>
    <property type="match status" value="1"/>
</dbReference>
<reference evidence="2 3" key="1">
    <citation type="journal article" date="2020" name="Cell Host Microbe">
        <title>Functional and Genomic Variation between Human-Derived Isolates of Lachnospiraceae Reveals Inter- and Intra-Species Diversity.</title>
        <authorList>
            <person name="Sorbara M.T."/>
            <person name="Littmann E.R."/>
            <person name="Fontana E."/>
            <person name="Moody T.U."/>
            <person name="Kohout C.E."/>
            <person name="Gjonbalaj M."/>
            <person name="Eaton V."/>
            <person name="Seok R."/>
            <person name="Leiner I.M."/>
            <person name="Pamer E.G."/>
        </authorList>
    </citation>
    <scope>NUCLEOTIDE SEQUENCE [LARGE SCALE GENOMIC DNA]</scope>
    <source>
        <strain evidence="2 3">MSK.1.17</strain>
    </source>
</reference>
<dbReference type="InterPro" id="IPR050155">
    <property type="entry name" value="HAD-like_hydrolase_sf"/>
</dbReference>
<dbReference type="Gene3D" id="3.40.50.1000">
    <property type="entry name" value="HAD superfamily/HAD-like"/>
    <property type="match status" value="1"/>
</dbReference>
<dbReference type="GO" id="GO:0016787">
    <property type="term" value="F:hydrolase activity"/>
    <property type="evidence" value="ECO:0007669"/>
    <property type="project" value="UniProtKB-KW"/>
</dbReference>
<dbReference type="PANTHER" id="PTHR43434:SF20">
    <property type="entry name" value="5'-NUCLEOTIDASE"/>
    <property type="match status" value="1"/>
</dbReference>
<dbReference type="InterPro" id="IPR041492">
    <property type="entry name" value="HAD_2"/>
</dbReference>
<reference evidence="1" key="3">
    <citation type="submission" date="2022-01" db="EMBL/GenBank/DDBJ databases">
        <title>Collection of gut derived symbiotic bacterial strains cultured from healthy donors.</title>
        <authorList>
            <person name="Lin H."/>
            <person name="Kohout C."/>
            <person name="Waligurski E."/>
            <person name="Pamer E.G."/>
        </authorList>
    </citation>
    <scope>NUCLEOTIDE SEQUENCE</scope>
    <source>
        <strain evidence="1">DFI.6.55</strain>
    </source>
</reference>
<evidence type="ECO:0000313" key="3">
    <source>
        <dbReference type="Proteomes" id="UP000669239"/>
    </source>
</evidence>
<dbReference type="GO" id="GO:0005829">
    <property type="term" value="C:cytosol"/>
    <property type="evidence" value="ECO:0007669"/>
    <property type="project" value="TreeGrafter"/>
</dbReference>
<protein>
    <submittedName>
        <fullName evidence="1">HAD family hydrolase</fullName>
    </submittedName>
</protein>
<gene>
    <name evidence="2" type="ORF">G5B36_04805</name>
    <name evidence="1" type="ORF">L0N08_13940</name>
</gene>
<dbReference type="InterPro" id="IPR023198">
    <property type="entry name" value="PGP-like_dom2"/>
</dbReference>
<evidence type="ECO:0000313" key="4">
    <source>
        <dbReference type="Proteomes" id="UP001299608"/>
    </source>
</evidence>
<organism evidence="1 4">
    <name type="scientific">Enterocloster aldenensis</name>
    <dbReference type="NCBI Taxonomy" id="358742"/>
    <lineage>
        <taxon>Bacteria</taxon>
        <taxon>Bacillati</taxon>
        <taxon>Bacillota</taxon>
        <taxon>Clostridia</taxon>
        <taxon>Lachnospirales</taxon>
        <taxon>Lachnospiraceae</taxon>
        <taxon>Enterocloster</taxon>
    </lineage>
</organism>
<accession>A0AAW5BR88</accession>
<dbReference type="Pfam" id="PF13419">
    <property type="entry name" value="HAD_2"/>
    <property type="match status" value="1"/>
</dbReference>
<dbReference type="RefSeq" id="WP_165641323.1">
    <property type="nucleotide sequence ID" value="NZ_JAAITT010000005.1"/>
</dbReference>
<dbReference type="EMBL" id="JAKNGE010000016">
    <property type="protein sequence ID" value="MCG4746518.1"/>
    <property type="molecule type" value="Genomic_DNA"/>
</dbReference>
<dbReference type="SFLD" id="SFLDS00003">
    <property type="entry name" value="Haloacid_Dehalogenase"/>
    <property type="match status" value="1"/>
</dbReference>
<dbReference type="InterPro" id="IPR023214">
    <property type="entry name" value="HAD_sf"/>
</dbReference>
<name>A0AAW5BR88_9FIRM</name>
<dbReference type="SUPFAM" id="SSF56784">
    <property type="entry name" value="HAD-like"/>
    <property type="match status" value="1"/>
</dbReference>
<dbReference type="Proteomes" id="UP000669239">
    <property type="component" value="Unassembled WGS sequence"/>
</dbReference>
<dbReference type="EMBL" id="JAAITT010000005">
    <property type="protein sequence ID" value="NSJ48017.1"/>
    <property type="molecule type" value="Genomic_DNA"/>
</dbReference>
<dbReference type="GO" id="GO:0004713">
    <property type="term" value="F:protein tyrosine kinase activity"/>
    <property type="evidence" value="ECO:0007669"/>
    <property type="project" value="TreeGrafter"/>
</dbReference>
<keyword evidence="1" id="KW-0378">Hydrolase</keyword>
<dbReference type="Proteomes" id="UP001299608">
    <property type="component" value="Unassembled WGS sequence"/>
</dbReference>
<comment type="caution">
    <text evidence="1">The sequence shown here is derived from an EMBL/GenBank/DDBJ whole genome shotgun (WGS) entry which is preliminary data.</text>
</comment>
<evidence type="ECO:0000313" key="2">
    <source>
        <dbReference type="EMBL" id="NSJ48017.1"/>
    </source>
</evidence>
<proteinExistence type="predicted"/>
<sequence length="228" mass="25696">MMGKADAVIFDFDGVIADTREDVWDSVEYAANAVGGAVDKEFMEDTSHVALPEEELFRHINPLPPGHLFDVFCSHIKTHYRTMNQFHKTRMYPGLEEIFRYLAGQGTVWIVVSSKPEPALRRLMKVKGWEGLMPVCYSLDSVAGADTKQAVYGYLMEHELKNRRPVCIGDTWSDIAAARMCGFPAIAVLYGDGDRRLLLREKPDYTASDGWELFGIIKDLIMDQAVPC</sequence>
<dbReference type="Gene3D" id="1.10.150.240">
    <property type="entry name" value="Putative phosphatase, domain 2"/>
    <property type="match status" value="1"/>
</dbReference>
<keyword evidence="3" id="KW-1185">Reference proteome</keyword>
<evidence type="ECO:0000313" key="1">
    <source>
        <dbReference type="EMBL" id="MCG4746518.1"/>
    </source>
</evidence>
<dbReference type="AlphaFoldDB" id="A0AAW5BR88"/>
<dbReference type="PANTHER" id="PTHR43434">
    <property type="entry name" value="PHOSPHOGLYCOLATE PHOSPHATASE"/>
    <property type="match status" value="1"/>
</dbReference>